<keyword evidence="3" id="KW-1185">Reference proteome</keyword>
<dbReference type="EMBL" id="VOSK01000452">
    <property type="protein sequence ID" value="MPR30810.1"/>
    <property type="molecule type" value="Genomic_DNA"/>
</dbReference>
<name>A0A5N7MVV5_9HYPH</name>
<feature type="compositionally biased region" description="Polar residues" evidence="1">
    <location>
        <begin position="163"/>
        <end position="172"/>
    </location>
</feature>
<protein>
    <submittedName>
        <fullName evidence="2">Uncharacterized protein</fullName>
    </submittedName>
</protein>
<dbReference type="AlphaFoldDB" id="A0A5N7MVV5"/>
<evidence type="ECO:0000256" key="1">
    <source>
        <dbReference type="SAM" id="MobiDB-lite"/>
    </source>
</evidence>
<dbReference type="RefSeq" id="WP_152717758.1">
    <property type="nucleotide sequence ID" value="NZ_VOSJ01000484.1"/>
</dbReference>
<sequence>MTTPKVKLVDMYAPPTSRQKRDTSDTSQQQALAEMLLKGNQPTQVYSNTAGMLDVGSKLMGALLAKRATSQEKEADEQAWSDIQNALASQSLGLDDAPSSSDASSVPPSGQSQPSRGSAAPSVAPRPSGDASQANATNERQRAAEAQADGLKPWEKAKREQETAQQKPSSMPSEDEFPEDAEKPWEAAKRQEVEGLDLARARARARAAMRAREHKDTKAREVRVQAEFEAMSPLHKAGRATMDIARLGLDGASFGFGDKLLAGIEAAGRSDMDYDEALQLHRQATGDAKARAGYAGTAAEIGGALLPMGAAAKAGVTAARLIPQSLSRAKTLGARLIAGGAEGAGYGALHGAGHDQNVGDAALLGAAAGAGGTAAAQAVGGVTHRLAQALKKKPSVPSTEELTAQAQAAEGAASLKEALGLRGRVAKSDAVERALREAELAANPERATRTLVGRLPQTMDNLTPDELAAVRDVAKGSLSRKATRLTGDLLAPQGPLGGASVGGAVSGLLAGHPWAIAAPLTGAGAKVLSDRLTKRKANQLAELMRAGRTREALTGPDNALQRLAKSKTDALARALLSGELSLAPYAINQD</sequence>
<dbReference type="Proteomes" id="UP000403266">
    <property type="component" value="Unassembled WGS sequence"/>
</dbReference>
<reference evidence="2 3" key="1">
    <citation type="journal article" date="2019" name="Syst. Appl. Microbiol.">
        <title>Microvirga tunisiensis sp. nov., a root nodule symbiotic bacterium isolated from Lupinus micranthus and L. luteus grown in Northern Tunisia.</title>
        <authorList>
            <person name="Msaddak A."/>
            <person name="Rejili M."/>
            <person name="Duran D."/>
            <person name="Mars M."/>
            <person name="Palacios J.M."/>
            <person name="Ruiz-Argueso T."/>
            <person name="Rey L."/>
            <person name="Imperial J."/>
        </authorList>
    </citation>
    <scope>NUCLEOTIDE SEQUENCE [LARGE SCALE GENOMIC DNA]</scope>
    <source>
        <strain evidence="2 3">Lmie10</strain>
    </source>
</reference>
<feature type="compositionally biased region" description="Polar residues" evidence="1">
    <location>
        <begin position="81"/>
        <end position="90"/>
    </location>
</feature>
<feature type="region of interest" description="Disordered" evidence="1">
    <location>
        <begin position="69"/>
        <end position="184"/>
    </location>
</feature>
<dbReference type="OrthoDB" id="8068993at2"/>
<feature type="compositionally biased region" description="Basic and acidic residues" evidence="1">
    <location>
        <begin position="152"/>
        <end position="162"/>
    </location>
</feature>
<feature type="region of interest" description="Disordered" evidence="1">
    <location>
        <begin position="1"/>
        <end position="29"/>
    </location>
</feature>
<accession>A0A5N7MVV5</accession>
<proteinExistence type="predicted"/>
<evidence type="ECO:0000313" key="2">
    <source>
        <dbReference type="EMBL" id="MPR30810.1"/>
    </source>
</evidence>
<gene>
    <name evidence="2" type="ORF">FS320_39090</name>
</gene>
<evidence type="ECO:0000313" key="3">
    <source>
        <dbReference type="Proteomes" id="UP000403266"/>
    </source>
</evidence>
<organism evidence="2 3">
    <name type="scientific">Microvirga tunisiensis</name>
    <dbReference type="NCBI Taxonomy" id="2108360"/>
    <lineage>
        <taxon>Bacteria</taxon>
        <taxon>Pseudomonadati</taxon>
        <taxon>Pseudomonadota</taxon>
        <taxon>Alphaproteobacteria</taxon>
        <taxon>Hyphomicrobiales</taxon>
        <taxon>Methylobacteriaceae</taxon>
        <taxon>Microvirga</taxon>
    </lineage>
</organism>
<feature type="compositionally biased region" description="Low complexity" evidence="1">
    <location>
        <begin position="91"/>
        <end position="120"/>
    </location>
</feature>
<comment type="caution">
    <text evidence="2">The sequence shown here is derived from an EMBL/GenBank/DDBJ whole genome shotgun (WGS) entry which is preliminary data.</text>
</comment>